<sequence length="151" mass="16518">MIGHPRQRCGSPQPDLTMLSGGDVCEVPPHRAQSSPAWVPTTRRRYVGGVAVQEIVGNSVSTKFLLHDHLGSVARVVSTSGQALETMDFGPFGDRRNPSDPRSRSTGVQNTYTNRGFTGHEMLDGLDIVHMNGRIYDDSLARFLQADSLIQ</sequence>
<feature type="compositionally biased region" description="Basic and acidic residues" evidence="1">
    <location>
        <begin position="93"/>
        <end position="103"/>
    </location>
</feature>
<proteinExistence type="predicted"/>
<dbReference type="EMBL" id="JALNMH010000001">
    <property type="protein sequence ID" value="MCK7592473.1"/>
    <property type="molecule type" value="Genomic_DNA"/>
</dbReference>
<name>A0ABT0GD52_9GAMM</name>
<reference evidence="2" key="1">
    <citation type="submission" date="2022-04" db="EMBL/GenBank/DDBJ databases">
        <title>Lysobacter sp. CAU 1642 isolated from sea sand.</title>
        <authorList>
            <person name="Kim W."/>
        </authorList>
    </citation>
    <scope>NUCLEOTIDE SEQUENCE</scope>
    <source>
        <strain evidence="2">CAU 1642</strain>
    </source>
</reference>
<gene>
    <name evidence="2" type="ORF">M0G41_02175</name>
</gene>
<accession>A0ABT0GD52</accession>
<dbReference type="Gene3D" id="2.180.10.10">
    <property type="entry name" value="RHS repeat-associated core"/>
    <property type="match status" value="1"/>
</dbReference>
<evidence type="ECO:0000313" key="2">
    <source>
        <dbReference type="EMBL" id="MCK7592473.1"/>
    </source>
</evidence>
<dbReference type="RefSeq" id="WP_248204659.1">
    <property type="nucleotide sequence ID" value="NZ_JALNMH010000001.1"/>
</dbReference>
<dbReference type="Proteomes" id="UP001431449">
    <property type="component" value="Unassembled WGS sequence"/>
</dbReference>
<feature type="region of interest" description="Disordered" evidence="1">
    <location>
        <begin position="86"/>
        <end position="116"/>
    </location>
</feature>
<organism evidence="2 3">
    <name type="scientific">Pseudomarimonas salicorniae</name>
    <dbReference type="NCBI Taxonomy" id="2933270"/>
    <lineage>
        <taxon>Bacteria</taxon>
        <taxon>Pseudomonadati</taxon>
        <taxon>Pseudomonadota</taxon>
        <taxon>Gammaproteobacteria</taxon>
        <taxon>Lysobacterales</taxon>
        <taxon>Lysobacteraceae</taxon>
        <taxon>Pseudomarimonas</taxon>
    </lineage>
</organism>
<keyword evidence="3" id="KW-1185">Reference proteome</keyword>
<comment type="caution">
    <text evidence="2">The sequence shown here is derived from an EMBL/GenBank/DDBJ whole genome shotgun (WGS) entry which is preliminary data.</text>
</comment>
<protein>
    <submittedName>
        <fullName evidence="2">Uncharacterized protein</fullName>
    </submittedName>
</protein>
<feature type="region of interest" description="Disordered" evidence="1">
    <location>
        <begin position="1"/>
        <end position="21"/>
    </location>
</feature>
<evidence type="ECO:0000313" key="3">
    <source>
        <dbReference type="Proteomes" id="UP001431449"/>
    </source>
</evidence>
<evidence type="ECO:0000256" key="1">
    <source>
        <dbReference type="SAM" id="MobiDB-lite"/>
    </source>
</evidence>
<feature type="compositionally biased region" description="Polar residues" evidence="1">
    <location>
        <begin position="106"/>
        <end position="116"/>
    </location>
</feature>